<dbReference type="GO" id="GO:0008202">
    <property type="term" value="P:steroid metabolic process"/>
    <property type="evidence" value="ECO:0007669"/>
    <property type="project" value="TreeGrafter"/>
</dbReference>
<dbReference type="InterPro" id="IPR036291">
    <property type="entry name" value="NAD(P)-bd_dom_sf"/>
</dbReference>
<keyword evidence="2" id="KW-1133">Transmembrane helix</keyword>
<dbReference type="InterPro" id="IPR002347">
    <property type="entry name" value="SDR_fam"/>
</dbReference>
<dbReference type="Gene3D" id="3.40.50.720">
    <property type="entry name" value="NAD(P)-binding Rossmann-like Domain"/>
    <property type="match status" value="1"/>
</dbReference>
<protein>
    <submittedName>
        <fullName evidence="3">Uncharacterized protein</fullName>
    </submittedName>
</protein>
<feature type="transmembrane region" description="Helical" evidence="2">
    <location>
        <begin position="13"/>
        <end position="40"/>
    </location>
</feature>
<keyword evidence="2" id="KW-0472">Membrane</keyword>
<dbReference type="Pfam" id="PF00106">
    <property type="entry name" value="adh_short"/>
    <property type="match status" value="1"/>
</dbReference>
<dbReference type="SUPFAM" id="SSF51735">
    <property type="entry name" value="NAD(P)-binding Rossmann-fold domains"/>
    <property type="match status" value="1"/>
</dbReference>
<dbReference type="PANTHER" id="PTHR43313">
    <property type="entry name" value="SHORT-CHAIN DEHYDROGENASE/REDUCTASE FAMILY 9C"/>
    <property type="match status" value="1"/>
</dbReference>
<evidence type="ECO:0000256" key="1">
    <source>
        <dbReference type="RuleBase" id="RU000363"/>
    </source>
</evidence>
<gene>
    <name evidence="3" type="ORF">EGW08_006465</name>
</gene>
<sequence length="340" mass="36968">MQLDLPTFRKIEAVGWTIVICSLILFFGNFFTFVGVCLLIRHGFMIFKRTQLPDVDPAGKWVLVTGCDSGFGLGLAKRLYERGFNVFATCLDPRQAGGTELRTLGSPGGGDGDGAGTGSKGGVLKVMALDVTDDVSVAHCLEMVRRECANSGLWGLVNNAGCNFVGDVELTTVEQYLMQGNVNLYGAVRTCKAFLPLIRQARGRVVNVTSVKGLCVSPSCAAYCLTKFALEAFSDSLRIEMEQFGVGVSIVEPCNFGGVTGCLNEPALKTYIIHLYLIHPGCLKIKNLYPQRQLEEARKCAFTTAPTIEPVLSAFEDALCSPCPKLRYLVKGSNSYFDFY</sequence>
<dbReference type="STRING" id="188477.A0A433TVZ5"/>
<dbReference type="PANTHER" id="PTHR43313:SF50">
    <property type="entry name" value="GH26015P"/>
    <property type="match status" value="1"/>
</dbReference>
<dbReference type="PRINTS" id="PR00080">
    <property type="entry name" value="SDRFAMILY"/>
</dbReference>
<dbReference type="Proteomes" id="UP000271974">
    <property type="component" value="Unassembled WGS sequence"/>
</dbReference>
<keyword evidence="2" id="KW-0812">Transmembrane</keyword>
<evidence type="ECO:0000313" key="4">
    <source>
        <dbReference type="Proteomes" id="UP000271974"/>
    </source>
</evidence>
<dbReference type="OrthoDB" id="2102561at2759"/>
<evidence type="ECO:0000313" key="3">
    <source>
        <dbReference type="EMBL" id="RUS85751.1"/>
    </source>
</evidence>
<comment type="similarity">
    <text evidence="1">Belongs to the short-chain dehydrogenases/reductases (SDR) family.</text>
</comment>
<dbReference type="EMBL" id="RQTK01000160">
    <property type="protein sequence ID" value="RUS85751.1"/>
    <property type="molecule type" value="Genomic_DNA"/>
</dbReference>
<dbReference type="PRINTS" id="PR00081">
    <property type="entry name" value="GDHRDH"/>
</dbReference>
<reference evidence="3 4" key="1">
    <citation type="submission" date="2019-01" db="EMBL/GenBank/DDBJ databases">
        <title>A draft genome assembly of the solar-powered sea slug Elysia chlorotica.</title>
        <authorList>
            <person name="Cai H."/>
            <person name="Li Q."/>
            <person name="Fang X."/>
            <person name="Li J."/>
            <person name="Curtis N.E."/>
            <person name="Altenburger A."/>
            <person name="Shibata T."/>
            <person name="Feng M."/>
            <person name="Maeda T."/>
            <person name="Schwartz J.A."/>
            <person name="Shigenobu S."/>
            <person name="Lundholm N."/>
            <person name="Nishiyama T."/>
            <person name="Yang H."/>
            <person name="Hasebe M."/>
            <person name="Li S."/>
            <person name="Pierce S.K."/>
            <person name="Wang J."/>
        </authorList>
    </citation>
    <scope>NUCLEOTIDE SEQUENCE [LARGE SCALE GENOMIC DNA]</scope>
    <source>
        <strain evidence="3">EC2010</strain>
        <tissue evidence="3">Whole organism of an adult</tissue>
    </source>
</reference>
<accession>A0A433TVZ5</accession>
<dbReference type="GO" id="GO:0016491">
    <property type="term" value="F:oxidoreductase activity"/>
    <property type="evidence" value="ECO:0007669"/>
    <property type="project" value="TreeGrafter"/>
</dbReference>
<evidence type="ECO:0000256" key="2">
    <source>
        <dbReference type="SAM" id="Phobius"/>
    </source>
</evidence>
<organism evidence="3 4">
    <name type="scientific">Elysia chlorotica</name>
    <name type="common">Eastern emerald elysia</name>
    <name type="synonym">Sea slug</name>
    <dbReference type="NCBI Taxonomy" id="188477"/>
    <lineage>
        <taxon>Eukaryota</taxon>
        <taxon>Metazoa</taxon>
        <taxon>Spiralia</taxon>
        <taxon>Lophotrochozoa</taxon>
        <taxon>Mollusca</taxon>
        <taxon>Gastropoda</taxon>
        <taxon>Heterobranchia</taxon>
        <taxon>Euthyneura</taxon>
        <taxon>Panpulmonata</taxon>
        <taxon>Sacoglossa</taxon>
        <taxon>Placobranchoidea</taxon>
        <taxon>Plakobranchidae</taxon>
        <taxon>Elysia</taxon>
    </lineage>
</organism>
<keyword evidence="4" id="KW-1185">Reference proteome</keyword>
<dbReference type="AlphaFoldDB" id="A0A433TVZ5"/>
<feature type="non-terminal residue" evidence="3">
    <location>
        <position position="340"/>
    </location>
</feature>
<proteinExistence type="inferred from homology"/>
<name>A0A433TVZ5_ELYCH</name>
<comment type="caution">
    <text evidence="3">The sequence shown here is derived from an EMBL/GenBank/DDBJ whole genome shotgun (WGS) entry which is preliminary data.</text>
</comment>